<accession>A0A9P7EYN8</accession>
<organism evidence="1 2">
    <name type="scientific">Suillus discolor</name>
    <dbReference type="NCBI Taxonomy" id="1912936"/>
    <lineage>
        <taxon>Eukaryota</taxon>
        <taxon>Fungi</taxon>
        <taxon>Dikarya</taxon>
        <taxon>Basidiomycota</taxon>
        <taxon>Agaricomycotina</taxon>
        <taxon>Agaricomycetes</taxon>
        <taxon>Agaricomycetidae</taxon>
        <taxon>Boletales</taxon>
        <taxon>Suillineae</taxon>
        <taxon>Suillaceae</taxon>
        <taxon>Suillus</taxon>
    </lineage>
</organism>
<feature type="non-terminal residue" evidence="1">
    <location>
        <position position="1"/>
    </location>
</feature>
<proteinExistence type="predicted"/>
<reference evidence="1" key="1">
    <citation type="journal article" date="2020" name="New Phytol.">
        <title>Comparative genomics reveals dynamic genome evolution in host specialist ectomycorrhizal fungi.</title>
        <authorList>
            <person name="Lofgren L.A."/>
            <person name="Nguyen N.H."/>
            <person name="Vilgalys R."/>
            <person name="Ruytinx J."/>
            <person name="Liao H.L."/>
            <person name="Branco S."/>
            <person name="Kuo A."/>
            <person name="LaButti K."/>
            <person name="Lipzen A."/>
            <person name="Andreopoulos W."/>
            <person name="Pangilinan J."/>
            <person name="Riley R."/>
            <person name="Hundley H."/>
            <person name="Na H."/>
            <person name="Barry K."/>
            <person name="Grigoriev I.V."/>
            <person name="Stajich J.E."/>
            <person name="Kennedy P.G."/>
        </authorList>
    </citation>
    <scope>NUCLEOTIDE SEQUENCE</scope>
    <source>
        <strain evidence="1">FC423</strain>
    </source>
</reference>
<dbReference type="OrthoDB" id="2680741at2759"/>
<gene>
    <name evidence="1" type="ORF">F5147DRAFT_584378</name>
</gene>
<dbReference type="Proteomes" id="UP000823399">
    <property type="component" value="Unassembled WGS sequence"/>
</dbReference>
<name>A0A9P7EYN8_9AGAM</name>
<evidence type="ECO:0000313" key="1">
    <source>
        <dbReference type="EMBL" id="KAG2095919.1"/>
    </source>
</evidence>
<dbReference type="GeneID" id="64694046"/>
<sequence length="53" mass="6355">RQRLKMDIVSASLHPMDKQKSNMQLRITTLQRRLDAWARVQELYMPVVSQLHH</sequence>
<dbReference type="EMBL" id="JABBWM010000072">
    <property type="protein sequence ID" value="KAG2095919.1"/>
    <property type="molecule type" value="Genomic_DNA"/>
</dbReference>
<dbReference type="RefSeq" id="XP_041288045.1">
    <property type="nucleotide sequence ID" value="XM_041431787.1"/>
</dbReference>
<evidence type="ECO:0000313" key="2">
    <source>
        <dbReference type="Proteomes" id="UP000823399"/>
    </source>
</evidence>
<protein>
    <submittedName>
        <fullName evidence="1">Uncharacterized protein</fullName>
    </submittedName>
</protein>
<keyword evidence="2" id="KW-1185">Reference proteome</keyword>
<dbReference type="AlphaFoldDB" id="A0A9P7EYN8"/>
<comment type="caution">
    <text evidence="1">The sequence shown here is derived from an EMBL/GenBank/DDBJ whole genome shotgun (WGS) entry which is preliminary data.</text>
</comment>